<evidence type="ECO:0000256" key="1">
    <source>
        <dbReference type="SAM" id="MobiDB-lite"/>
    </source>
</evidence>
<protein>
    <submittedName>
        <fullName evidence="2">Uncharacterized protein</fullName>
    </submittedName>
</protein>
<accession>A0A5B7DSE7</accession>
<feature type="compositionally biased region" description="Low complexity" evidence="1">
    <location>
        <begin position="136"/>
        <end position="154"/>
    </location>
</feature>
<reference evidence="2 3" key="1">
    <citation type="submission" date="2019-05" db="EMBL/GenBank/DDBJ databases">
        <title>Another draft genome of Portunus trituberculatus and its Hox gene families provides insights of decapod evolution.</title>
        <authorList>
            <person name="Jeong J.-H."/>
            <person name="Song I."/>
            <person name="Kim S."/>
            <person name="Choi T."/>
            <person name="Kim D."/>
            <person name="Ryu S."/>
            <person name="Kim W."/>
        </authorList>
    </citation>
    <scope>NUCLEOTIDE SEQUENCE [LARGE SCALE GENOMIC DNA]</scope>
    <source>
        <tissue evidence="2">Muscle</tissue>
    </source>
</reference>
<name>A0A5B7DSE7_PORTR</name>
<dbReference type="Proteomes" id="UP000324222">
    <property type="component" value="Unassembled WGS sequence"/>
</dbReference>
<gene>
    <name evidence="2" type="ORF">E2C01_016990</name>
</gene>
<evidence type="ECO:0000313" key="3">
    <source>
        <dbReference type="Proteomes" id="UP000324222"/>
    </source>
</evidence>
<feature type="region of interest" description="Disordered" evidence="1">
    <location>
        <begin position="124"/>
        <end position="173"/>
    </location>
</feature>
<keyword evidence="3" id="KW-1185">Reference proteome</keyword>
<evidence type="ECO:0000313" key="2">
    <source>
        <dbReference type="EMBL" id="MPC23923.1"/>
    </source>
</evidence>
<proteinExistence type="predicted"/>
<dbReference type="EMBL" id="VSRR010001267">
    <property type="protein sequence ID" value="MPC23923.1"/>
    <property type="molecule type" value="Genomic_DNA"/>
</dbReference>
<dbReference type="AlphaFoldDB" id="A0A5B7DSE7"/>
<sequence>MAGGRQAANGALTGTERVSYNALVDWPRRHSTPHGTWGLGASGGAALPTLSERPSFAAAGATHTSRVRPSTFLQPLHLPPSPSLLPPPPFSVSSLCPLASSLASQAALSPKLSISRRNHFPFTAPPHLLSSPPQASRPHSPSLPLSILPIQPLLCRPPAQQTTRQARPGASPQ</sequence>
<organism evidence="2 3">
    <name type="scientific">Portunus trituberculatus</name>
    <name type="common">Swimming crab</name>
    <name type="synonym">Neptunus trituberculatus</name>
    <dbReference type="NCBI Taxonomy" id="210409"/>
    <lineage>
        <taxon>Eukaryota</taxon>
        <taxon>Metazoa</taxon>
        <taxon>Ecdysozoa</taxon>
        <taxon>Arthropoda</taxon>
        <taxon>Crustacea</taxon>
        <taxon>Multicrustacea</taxon>
        <taxon>Malacostraca</taxon>
        <taxon>Eumalacostraca</taxon>
        <taxon>Eucarida</taxon>
        <taxon>Decapoda</taxon>
        <taxon>Pleocyemata</taxon>
        <taxon>Brachyura</taxon>
        <taxon>Eubrachyura</taxon>
        <taxon>Portunoidea</taxon>
        <taxon>Portunidae</taxon>
        <taxon>Portuninae</taxon>
        <taxon>Portunus</taxon>
    </lineage>
</organism>
<comment type="caution">
    <text evidence="2">The sequence shown here is derived from an EMBL/GenBank/DDBJ whole genome shotgun (WGS) entry which is preliminary data.</text>
</comment>